<proteinExistence type="predicted"/>
<keyword evidence="5" id="KW-1185">Reference proteome</keyword>
<gene>
    <name evidence="4" type="ORF">MKW94_008611</name>
</gene>
<dbReference type="AlphaFoldDB" id="A0AA42AX33"/>
<evidence type="ECO:0000259" key="3">
    <source>
        <dbReference type="Pfam" id="PF09759"/>
    </source>
</evidence>
<dbReference type="GO" id="GO:0051301">
    <property type="term" value="P:cell division"/>
    <property type="evidence" value="ECO:0007669"/>
    <property type="project" value="UniProtKB-KW"/>
</dbReference>
<dbReference type="InterPro" id="IPR019156">
    <property type="entry name" value="Ataxin-10_domain"/>
</dbReference>
<dbReference type="PANTHER" id="PTHR13255">
    <property type="entry name" value="ATAXIN-10"/>
    <property type="match status" value="1"/>
</dbReference>
<dbReference type="Pfam" id="PF09759">
    <property type="entry name" value="Atx10homo_assoc"/>
    <property type="match status" value="1"/>
</dbReference>
<sequence length="538" mass="60417">MEEKKWPTALVIPEYIRDPILHAAYSSRSDEALEFYQLFHELEALVPCKAPIGVENALDMLIEATKIDEGRSKPGSTKVLPVVVNLVRFLISAGPLPTHYPLYLSLKLLRNLCGGEIRNQNCFIEVDGVDVVARAIDSVKGKRNHGLQVLLTGLQLLGNVCRAGGEHKNVVWYRFFPGIFKNMAKCRERDVVDVLCMVVHTCCDGCYEIMGQLYGVQGVQLVAEIVGTSRYAGGDFEEWLLELLEITCIKGSYFKQLFKELKMRSDLSIENAVNSFKKLEDLKVDEVKIGHVYLLKLIFWRLDSKKRLEPNVSKEFALSILHLFNKVGVSFFSKSKSGLISISTLDIRLRKNSECEAELLNWSIKILYALYSHDLKVICSPGGSSSTAEDSVFELLLSSGLDDQLLYFLHELGSPVIKKFSMSGQPGVCPYLGFHNHIVEFIGYCLDGRRHVQDEFRQKGAILLLLQQCCEDEDNLLLRPTGLKAVVKLLDGNRENQQAVISLMKDKNVYVPKLTGPGGLTIDRETARVTLKDLPTML</sequence>
<dbReference type="PANTHER" id="PTHR13255:SF0">
    <property type="entry name" value="ATAXIN-10"/>
    <property type="match status" value="1"/>
</dbReference>
<evidence type="ECO:0000313" key="5">
    <source>
        <dbReference type="Proteomes" id="UP001177140"/>
    </source>
</evidence>
<name>A0AA42AX33_PAPNU</name>
<organism evidence="4 5">
    <name type="scientific">Papaver nudicaule</name>
    <name type="common">Iceland poppy</name>
    <dbReference type="NCBI Taxonomy" id="74823"/>
    <lineage>
        <taxon>Eukaryota</taxon>
        <taxon>Viridiplantae</taxon>
        <taxon>Streptophyta</taxon>
        <taxon>Embryophyta</taxon>
        <taxon>Tracheophyta</taxon>
        <taxon>Spermatophyta</taxon>
        <taxon>Magnoliopsida</taxon>
        <taxon>Ranunculales</taxon>
        <taxon>Papaveraceae</taxon>
        <taxon>Papaveroideae</taxon>
        <taxon>Papaver</taxon>
    </lineage>
</organism>
<evidence type="ECO:0000313" key="4">
    <source>
        <dbReference type="EMBL" id="MCL7043005.1"/>
    </source>
</evidence>
<feature type="domain" description="Ataxin-10" evidence="3">
    <location>
        <begin position="435"/>
        <end position="516"/>
    </location>
</feature>
<evidence type="ECO:0000256" key="1">
    <source>
        <dbReference type="ARBA" id="ARBA00022618"/>
    </source>
</evidence>
<dbReference type="Proteomes" id="UP001177140">
    <property type="component" value="Unassembled WGS sequence"/>
</dbReference>
<dbReference type="SUPFAM" id="SSF48371">
    <property type="entry name" value="ARM repeat"/>
    <property type="match status" value="1"/>
</dbReference>
<evidence type="ECO:0000256" key="2">
    <source>
        <dbReference type="ARBA" id="ARBA00023306"/>
    </source>
</evidence>
<keyword evidence="2" id="KW-0131">Cell cycle</keyword>
<accession>A0AA42AX33</accession>
<dbReference type="GO" id="GO:0005829">
    <property type="term" value="C:cytosol"/>
    <property type="evidence" value="ECO:0007669"/>
    <property type="project" value="TreeGrafter"/>
</dbReference>
<dbReference type="InterPro" id="IPR051374">
    <property type="entry name" value="Ataxin-10/CTR86_families"/>
</dbReference>
<keyword evidence="1" id="KW-0132">Cell division</keyword>
<reference evidence="4" key="1">
    <citation type="submission" date="2022-03" db="EMBL/GenBank/DDBJ databases">
        <title>A functionally conserved STORR gene fusion in Papaver species that diverged 16.8 million years ago.</title>
        <authorList>
            <person name="Catania T."/>
        </authorList>
    </citation>
    <scope>NUCLEOTIDE SEQUENCE</scope>
    <source>
        <strain evidence="4">S-191538</strain>
    </source>
</reference>
<dbReference type="EMBL" id="JAJJMA010242004">
    <property type="protein sequence ID" value="MCL7043005.1"/>
    <property type="molecule type" value="Genomic_DNA"/>
</dbReference>
<dbReference type="InterPro" id="IPR016024">
    <property type="entry name" value="ARM-type_fold"/>
</dbReference>
<protein>
    <recommendedName>
        <fullName evidence="3">Ataxin-10 domain-containing protein</fullName>
    </recommendedName>
</protein>
<comment type="caution">
    <text evidence="4">The sequence shown here is derived from an EMBL/GenBank/DDBJ whole genome shotgun (WGS) entry which is preliminary data.</text>
</comment>